<dbReference type="GO" id="GO:0005524">
    <property type="term" value="F:ATP binding"/>
    <property type="evidence" value="ECO:0007669"/>
    <property type="project" value="InterPro"/>
</dbReference>
<dbReference type="EMBL" id="CP138348">
    <property type="protein sequence ID" value="WPF88641.1"/>
    <property type="molecule type" value="Genomic_DNA"/>
</dbReference>
<name>A0AAF0ZAJ6_9CHRO</name>
<evidence type="ECO:0000313" key="3">
    <source>
        <dbReference type="EMBL" id="WPF88641.1"/>
    </source>
</evidence>
<dbReference type="GO" id="GO:0016787">
    <property type="term" value="F:hydrolase activity"/>
    <property type="evidence" value="ECO:0007669"/>
    <property type="project" value="UniProtKB-KW"/>
</dbReference>
<dbReference type="SMART" id="SM00490">
    <property type="entry name" value="HELICc"/>
    <property type="match status" value="1"/>
</dbReference>
<keyword evidence="3" id="KW-0547">Nucleotide-binding</keyword>
<dbReference type="InterPro" id="IPR001650">
    <property type="entry name" value="Helicase_C-like"/>
</dbReference>
<dbReference type="EC" id="3.6.4.-" evidence="3"/>
<dbReference type="PROSITE" id="PS51192">
    <property type="entry name" value="HELICASE_ATP_BIND_1"/>
    <property type="match status" value="1"/>
</dbReference>
<dbReference type="InterPro" id="IPR014001">
    <property type="entry name" value="Helicase_ATP-bd"/>
</dbReference>
<keyword evidence="3" id="KW-0378">Hydrolase</keyword>
<reference evidence="3" key="1">
    <citation type="submission" date="2023-11" db="EMBL/GenBank/DDBJ databases">
        <title>Genome sequence of Cyanobacterium aponinum BCRC AL20115.</title>
        <authorList>
            <person name="Chang H.-Y."/>
            <person name="Lin K.-M."/>
            <person name="Hsueh H.-T."/>
            <person name="Chu H.-A."/>
            <person name="Kuo C.-H."/>
        </authorList>
    </citation>
    <scope>NUCLEOTIDE SEQUENCE</scope>
    <source>
        <strain evidence="3">AL20115</strain>
    </source>
</reference>
<dbReference type="Pfam" id="PF00271">
    <property type="entry name" value="Helicase_C"/>
    <property type="match status" value="1"/>
</dbReference>
<dbReference type="Pfam" id="PF04851">
    <property type="entry name" value="ResIII"/>
    <property type="match status" value="1"/>
</dbReference>
<dbReference type="GO" id="GO:0005829">
    <property type="term" value="C:cytosol"/>
    <property type="evidence" value="ECO:0007669"/>
    <property type="project" value="TreeGrafter"/>
</dbReference>
<evidence type="ECO:0000259" key="2">
    <source>
        <dbReference type="PROSITE" id="PS51194"/>
    </source>
</evidence>
<dbReference type="SMART" id="SM00487">
    <property type="entry name" value="DEXDc"/>
    <property type="match status" value="1"/>
</dbReference>
<dbReference type="InterPro" id="IPR006935">
    <property type="entry name" value="Helicase/UvrB_N"/>
</dbReference>
<dbReference type="AlphaFoldDB" id="A0AAF0ZAJ6"/>
<dbReference type="PANTHER" id="PTHR47396">
    <property type="entry name" value="TYPE I RESTRICTION ENZYME ECOKI R PROTEIN"/>
    <property type="match status" value="1"/>
</dbReference>
<keyword evidence="3" id="KW-0067">ATP-binding</keyword>
<dbReference type="PROSITE" id="PS51194">
    <property type="entry name" value="HELICASE_CTER"/>
    <property type="match status" value="1"/>
</dbReference>
<evidence type="ECO:0000259" key="1">
    <source>
        <dbReference type="PROSITE" id="PS51192"/>
    </source>
</evidence>
<keyword evidence="3" id="KW-0347">Helicase</keyword>
<sequence length="540" mass="61770">MKLDNLLLNADEKILSKLLGMPIFNILKLLDKRLINKERLITALLTLKTKQELLRSKYHRDLILELLTPEQAKILATVWDAPHDKDVYKRLKKVTIKQNSEAEKYLFNFFEIPVYRQTNITIEKSSFVEISPKYLLFKHQRNAANRVKKYLYHPPYRGLLHMPTGAGKTRTAMNIIADHLRNHEPTLVVWLAYSEELCEQAVNEFEKAWGYLGDRTLTVYRFWGSHDLAIEDINDGFVVAGLSKVYNALQKSIRFINQLGVRTSLVIIDEAHQAIAPTYKLVLDSLVIPYEKTALLGLTATPGRTWADIDIDAQLANFFAQQKVTLEIEGYDNPVDYLVEQQYLAKAIYRPLFYDSGLKLTQKDIKRINEELDIPPYILHRLEEDEQRNLRIILELEALTQRHKRIIVFAISVNHAQILTSVLRLRGWSAIALTGTTPKTEREAIINRFKDDSPEPQILCNYGVLTTGFDAPKTSTAVIARPTKSLVLYSQMVGRAIRGLKAGGNATAEIITVVDSQMPGFGSVSDAFNNWEDVWRKNHE</sequence>
<dbReference type="GO" id="GO:0003677">
    <property type="term" value="F:DNA binding"/>
    <property type="evidence" value="ECO:0007669"/>
    <property type="project" value="InterPro"/>
</dbReference>
<gene>
    <name evidence="3" type="ORF">SAY89_17915</name>
</gene>
<protein>
    <submittedName>
        <fullName evidence="3">DEAD/DEAH box helicase</fullName>
        <ecNumber evidence="3">3.6.4.-</ecNumber>
    </submittedName>
</protein>
<organism evidence="3">
    <name type="scientific">Cyanobacterium aponinum AL20115</name>
    <dbReference type="NCBI Taxonomy" id="3090662"/>
    <lineage>
        <taxon>Bacteria</taxon>
        <taxon>Bacillati</taxon>
        <taxon>Cyanobacteriota</taxon>
        <taxon>Cyanophyceae</taxon>
        <taxon>Oscillatoriophycideae</taxon>
        <taxon>Chroococcales</taxon>
        <taxon>Geminocystaceae</taxon>
        <taxon>Cyanobacterium</taxon>
    </lineage>
</organism>
<dbReference type="SUPFAM" id="SSF52540">
    <property type="entry name" value="P-loop containing nucleoside triphosphate hydrolases"/>
    <property type="match status" value="1"/>
</dbReference>
<dbReference type="InterPro" id="IPR050742">
    <property type="entry name" value="Helicase_Restrict-Modif_Enz"/>
</dbReference>
<feature type="domain" description="Helicase ATP-binding" evidence="1">
    <location>
        <begin position="149"/>
        <end position="302"/>
    </location>
</feature>
<dbReference type="PANTHER" id="PTHR47396:SF1">
    <property type="entry name" value="ATP-DEPENDENT HELICASE IRC3-RELATED"/>
    <property type="match status" value="1"/>
</dbReference>
<feature type="domain" description="Helicase C-terminal" evidence="2">
    <location>
        <begin position="391"/>
        <end position="540"/>
    </location>
</feature>
<dbReference type="RefSeq" id="WP_320001557.1">
    <property type="nucleotide sequence ID" value="NZ_CP138348.1"/>
</dbReference>
<dbReference type="Gene3D" id="3.40.50.300">
    <property type="entry name" value="P-loop containing nucleotide triphosphate hydrolases"/>
    <property type="match status" value="2"/>
</dbReference>
<proteinExistence type="predicted"/>
<dbReference type="GO" id="GO:0004386">
    <property type="term" value="F:helicase activity"/>
    <property type="evidence" value="ECO:0007669"/>
    <property type="project" value="UniProtKB-KW"/>
</dbReference>
<dbReference type="InterPro" id="IPR027417">
    <property type="entry name" value="P-loop_NTPase"/>
</dbReference>
<accession>A0AAF0ZAJ6</accession>